<reference evidence="3 4" key="1">
    <citation type="submission" date="2018-10" db="EMBL/GenBank/DDBJ databases">
        <title>Natrarchaeobius chitinivorans gen. nov., sp. nov., and Natrarchaeobius haloalkaliphilus sp. nov., alkaliphilic, chitin-utilizing haloarchaea from hypersaline alkaline lakes.</title>
        <authorList>
            <person name="Sorokin D.Y."/>
            <person name="Elcheninov A.G."/>
            <person name="Kostrikina N.A."/>
            <person name="Bale N.J."/>
            <person name="Sinninghe Damste J.S."/>
            <person name="Khijniak T.V."/>
            <person name="Kublanov I.V."/>
            <person name="Toshchakov S.V."/>
        </authorList>
    </citation>
    <scope>NUCLEOTIDE SEQUENCE [LARGE SCALE GENOMIC DNA]</scope>
    <source>
        <strain evidence="3 4">AArcht4T</strain>
    </source>
</reference>
<evidence type="ECO:0000256" key="1">
    <source>
        <dbReference type="RuleBase" id="RU362039"/>
    </source>
</evidence>
<dbReference type="EC" id="3.1.4.-" evidence="1"/>
<gene>
    <name evidence="3" type="ORF">EA473_09645</name>
</gene>
<organism evidence="3 4">
    <name type="scientific">Natrarchaeobius chitinivorans</name>
    <dbReference type="NCBI Taxonomy" id="1679083"/>
    <lineage>
        <taxon>Archaea</taxon>
        <taxon>Methanobacteriati</taxon>
        <taxon>Methanobacteriota</taxon>
        <taxon>Stenosarchaea group</taxon>
        <taxon>Halobacteria</taxon>
        <taxon>Halobacteriales</taxon>
        <taxon>Natrialbaceae</taxon>
        <taxon>Natrarchaeobius</taxon>
    </lineage>
</organism>
<dbReference type="GO" id="GO:0046872">
    <property type="term" value="F:metal ion binding"/>
    <property type="evidence" value="ECO:0007669"/>
    <property type="project" value="UniProtKB-KW"/>
</dbReference>
<dbReference type="PANTHER" id="PTHR43165">
    <property type="entry name" value="METALLOPHOSPHOESTERASE"/>
    <property type="match status" value="1"/>
</dbReference>
<evidence type="ECO:0000259" key="2">
    <source>
        <dbReference type="Pfam" id="PF12850"/>
    </source>
</evidence>
<dbReference type="Gene3D" id="3.60.21.10">
    <property type="match status" value="1"/>
</dbReference>
<dbReference type="InterPro" id="IPR041802">
    <property type="entry name" value="MPP_YfcE"/>
</dbReference>
<dbReference type="Pfam" id="PF12850">
    <property type="entry name" value="Metallophos_2"/>
    <property type="match status" value="1"/>
</dbReference>
<dbReference type="CDD" id="cd00841">
    <property type="entry name" value="MPP_YfcE"/>
    <property type="match status" value="1"/>
</dbReference>
<name>A0A3N6LWX2_NATCH</name>
<dbReference type="OrthoDB" id="9959at2157"/>
<dbReference type="RefSeq" id="WP_124195416.1">
    <property type="nucleotide sequence ID" value="NZ_REGA01000006.1"/>
</dbReference>
<keyword evidence="1" id="KW-0479">Metal-binding</keyword>
<evidence type="ECO:0000313" key="3">
    <source>
        <dbReference type="EMBL" id="RQG95198.1"/>
    </source>
</evidence>
<dbReference type="GO" id="GO:0016787">
    <property type="term" value="F:hydrolase activity"/>
    <property type="evidence" value="ECO:0007669"/>
    <property type="project" value="UniProtKB-UniRule"/>
</dbReference>
<proteinExistence type="inferred from homology"/>
<comment type="similarity">
    <text evidence="1">Belongs to the metallophosphoesterase superfamily. YfcE family.</text>
</comment>
<dbReference type="InterPro" id="IPR000979">
    <property type="entry name" value="Phosphodiesterase_MJ0936/Vps29"/>
</dbReference>
<protein>
    <recommendedName>
        <fullName evidence="1">Phosphoesterase</fullName>
        <ecNumber evidence="1">3.1.4.-</ecNumber>
    </recommendedName>
</protein>
<dbReference type="EMBL" id="REGA01000006">
    <property type="protein sequence ID" value="RQG95198.1"/>
    <property type="molecule type" value="Genomic_DNA"/>
</dbReference>
<dbReference type="NCBIfam" id="TIGR00040">
    <property type="entry name" value="yfcE"/>
    <property type="match status" value="1"/>
</dbReference>
<comment type="cofactor">
    <cofactor evidence="1">
        <name>a divalent metal cation</name>
        <dbReference type="ChEBI" id="CHEBI:60240"/>
    </cofactor>
</comment>
<sequence>MNIGIIADTHDNLEAVERAAELFTEEGVEVVVHCGDFVAPPVIEYFDGFELHGVLGNNDGEIAGLEAAFAALGDESELHGRFASLEFDGLSFAVLHGESKAEVETLADADRYDVVCYGHHHERDLTERGRTTVLNPGGHFPSIPADHRTVAILDTLSESVRFRSVEGR</sequence>
<dbReference type="InterPro" id="IPR029052">
    <property type="entry name" value="Metallo-depent_PP-like"/>
</dbReference>
<dbReference type="Proteomes" id="UP000282323">
    <property type="component" value="Unassembled WGS sequence"/>
</dbReference>
<dbReference type="SUPFAM" id="SSF56300">
    <property type="entry name" value="Metallo-dependent phosphatases"/>
    <property type="match status" value="1"/>
</dbReference>
<feature type="domain" description="Calcineurin-like phosphoesterase" evidence="2">
    <location>
        <begin position="1"/>
        <end position="156"/>
    </location>
</feature>
<keyword evidence="4" id="KW-1185">Reference proteome</keyword>
<evidence type="ECO:0000313" key="4">
    <source>
        <dbReference type="Proteomes" id="UP000282323"/>
    </source>
</evidence>
<accession>A0A3N6LWX2</accession>
<comment type="caution">
    <text evidence="3">The sequence shown here is derived from an EMBL/GenBank/DDBJ whole genome shotgun (WGS) entry which is preliminary data.</text>
</comment>
<dbReference type="PANTHER" id="PTHR43165:SF1">
    <property type="entry name" value="PHOSPHODIESTERASE MJ0936"/>
    <property type="match status" value="1"/>
</dbReference>
<dbReference type="InterPro" id="IPR024654">
    <property type="entry name" value="Calcineurin-like_PHP_lpxH"/>
</dbReference>
<dbReference type="AlphaFoldDB" id="A0A3N6LWX2"/>
<dbReference type="InterPro" id="IPR053193">
    <property type="entry name" value="MetalloPDE_YfcE-like"/>
</dbReference>